<evidence type="ECO:0000313" key="2">
    <source>
        <dbReference type="EMBL" id="KAK0716078.1"/>
    </source>
</evidence>
<comment type="caution">
    <text evidence="2">The sequence shown here is derived from an EMBL/GenBank/DDBJ whole genome shotgun (WGS) entry which is preliminary data.</text>
</comment>
<dbReference type="PANTHER" id="PTHR24148">
    <property type="entry name" value="ANKYRIN REPEAT DOMAIN-CONTAINING PROTEIN 39 HOMOLOG-RELATED"/>
    <property type="match status" value="1"/>
</dbReference>
<dbReference type="Proteomes" id="UP001172102">
    <property type="component" value="Unassembled WGS sequence"/>
</dbReference>
<name>A0AA40AHR0_9PEZI</name>
<sequence>MGQDTASSNGNPTLTYTPLHSGCIRLLRLSPHFDADARIHCQLFSYPVTVGHSDTSSHLYEALSYVWGDSGKQHAITVTDERGDFDLPVTANLHAALTHLRNPLLDRVIWVDAVCVNQYDNMEKAEQIQHMAEIYSNAARVVVWLGDREAEGRDDSEVLESLRVVASGIPFDPLFLAHGKLDEKVMTLINGSWFNRIWVSQLLHGVLQEVSAARSVLIKCGSAEVDGFAFCRGLELLSSILPELRGRGLPPTIPLIRGANFRSKQISMSTERFSLNLSPLGELVDMYQAYQSTLRHDKVFSLLGMSSDDWLPDGLLPNYEQLWEELLRRLVRYLIGDQASVEAWPDTEMVVARGVGRILATISDISFVAGRRVASLTPTKSSGWAGLDGGLPFQAWAKPLQVGDLVCLLQGAPCPVIVRPHADYFSIVVICPPFTVENEDLNPEQILEYNFLLVWDWETELETLPGKESEFAGWLGRRAPQCLGEEPQALSGRQVRLRDKALILEDMGEYEQARLAFLEVGNSFQQDLGQENLHTLDAKERMALLHNKMG</sequence>
<keyword evidence="3" id="KW-1185">Reference proteome</keyword>
<feature type="non-terminal residue" evidence="2">
    <location>
        <position position="550"/>
    </location>
</feature>
<dbReference type="InterPro" id="IPR010730">
    <property type="entry name" value="HET"/>
</dbReference>
<feature type="domain" description="Heterokaryon incompatibility" evidence="1">
    <location>
        <begin position="60"/>
        <end position="201"/>
    </location>
</feature>
<dbReference type="AlphaFoldDB" id="A0AA40AHR0"/>
<evidence type="ECO:0000313" key="3">
    <source>
        <dbReference type="Proteomes" id="UP001172102"/>
    </source>
</evidence>
<dbReference type="PANTHER" id="PTHR24148:SF78">
    <property type="entry name" value="HETEROKARYON INCOMPATIBILITY DOMAIN-CONTAINING PROTEIN"/>
    <property type="match status" value="1"/>
</dbReference>
<accession>A0AA40AHR0</accession>
<reference evidence="2" key="1">
    <citation type="submission" date="2023-06" db="EMBL/GenBank/DDBJ databases">
        <title>Genome-scale phylogeny and comparative genomics of the fungal order Sordariales.</title>
        <authorList>
            <consortium name="Lawrence Berkeley National Laboratory"/>
            <person name="Hensen N."/>
            <person name="Bonometti L."/>
            <person name="Westerberg I."/>
            <person name="Brannstrom I.O."/>
            <person name="Guillou S."/>
            <person name="Cros-Aarteil S."/>
            <person name="Calhoun S."/>
            <person name="Haridas S."/>
            <person name="Kuo A."/>
            <person name="Mondo S."/>
            <person name="Pangilinan J."/>
            <person name="Riley R."/>
            <person name="Labutti K."/>
            <person name="Andreopoulos B."/>
            <person name="Lipzen A."/>
            <person name="Chen C."/>
            <person name="Yanf M."/>
            <person name="Daum C."/>
            <person name="Ng V."/>
            <person name="Clum A."/>
            <person name="Steindorff A."/>
            <person name="Ohm R."/>
            <person name="Martin F."/>
            <person name="Silar P."/>
            <person name="Natvig D."/>
            <person name="Lalanne C."/>
            <person name="Gautier V."/>
            <person name="Ament-Velasquez S.L."/>
            <person name="Kruys A."/>
            <person name="Hutchinson M.I."/>
            <person name="Powell A.J."/>
            <person name="Barry K."/>
            <person name="Miller A.N."/>
            <person name="Grigoriev I.V."/>
            <person name="Debuchy R."/>
            <person name="Gladieux P."/>
            <person name="Thoren M.H."/>
            <person name="Johannesson H."/>
        </authorList>
    </citation>
    <scope>NUCLEOTIDE SEQUENCE</scope>
    <source>
        <strain evidence="2">SMH4607-1</strain>
    </source>
</reference>
<protein>
    <submittedName>
        <fullName evidence="2">Heterokaryon incompatibility protein-domain-containing protein</fullName>
    </submittedName>
</protein>
<dbReference type="Pfam" id="PF06985">
    <property type="entry name" value="HET"/>
    <property type="match status" value="1"/>
</dbReference>
<dbReference type="InterPro" id="IPR052895">
    <property type="entry name" value="HetReg/Transcr_Mod"/>
</dbReference>
<dbReference type="EMBL" id="JAUKUA010000004">
    <property type="protein sequence ID" value="KAK0716078.1"/>
    <property type="molecule type" value="Genomic_DNA"/>
</dbReference>
<organism evidence="2 3">
    <name type="scientific">Lasiosphaeris hirsuta</name>
    <dbReference type="NCBI Taxonomy" id="260670"/>
    <lineage>
        <taxon>Eukaryota</taxon>
        <taxon>Fungi</taxon>
        <taxon>Dikarya</taxon>
        <taxon>Ascomycota</taxon>
        <taxon>Pezizomycotina</taxon>
        <taxon>Sordariomycetes</taxon>
        <taxon>Sordariomycetidae</taxon>
        <taxon>Sordariales</taxon>
        <taxon>Lasiosphaeriaceae</taxon>
        <taxon>Lasiosphaeris</taxon>
    </lineage>
</organism>
<evidence type="ECO:0000259" key="1">
    <source>
        <dbReference type="Pfam" id="PF06985"/>
    </source>
</evidence>
<proteinExistence type="predicted"/>
<gene>
    <name evidence="2" type="ORF">B0H67DRAFT_538941</name>
</gene>